<keyword evidence="3" id="KW-0964">Secreted</keyword>
<feature type="non-terminal residue" evidence="9">
    <location>
        <position position="581"/>
    </location>
</feature>
<protein>
    <recommendedName>
        <fullName evidence="6">Purple acid phosphatase</fullName>
        <ecNumber evidence="6">3.1.3.2</ecNumber>
    </recommendedName>
</protein>
<organism evidence="9 10">
    <name type="scientific">Phytophthora megakarya</name>
    <dbReference type="NCBI Taxonomy" id="4795"/>
    <lineage>
        <taxon>Eukaryota</taxon>
        <taxon>Sar</taxon>
        <taxon>Stramenopiles</taxon>
        <taxon>Oomycota</taxon>
        <taxon>Peronosporomycetes</taxon>
        <taxon>Peronosporales</taxon>
        <taxon>Peronosporaceae</taxon>
        <taxon>Phytophthora</taxon>
    </lineage>
</organism>
<proteinExistence type="inferred from homology"/>
<keyword evidence="10" id="KW-1185">Reference proteome</keyword>
<sequence>MRNTVQVLLLWLSLLTATNASTFQGELLSDEYYQWFYRWHRGGAWMAHQERHKCYGTNWVCSFEPRNKTQIAKLKLWVNTTLTPQLSTVEVRYSLDSIEDDDLVAVYLVDPEEINAVEGDPLSDFVDYVYANQSRVLRSGEYSIVFGPLVNMRASYQFKYLRKVESEYDGEEFATFKVLGESSFVEMERGHTEPLQIRLALTGKKDDASHVDHWAGFRSKCEVWDCNVKNAGTSGGSHDGDLRRSGHVQRAFYDTFVGYIHDAVMTDLIPGEKYIYRVGSATGVWSPQLEFTFPAALGDHSENGRPQGFFVFGDLGTSVLQKPVDELDFDDNNPERHFTAIDMVSRLANWGDDRTVMERIRQDFDESLRDDARRDTPEYAALIHIGDISYAKGKTYLWDQFGAIVQPVGSRLPYMVGIGNHEYDYIVNGEGHDLSGKEAALTNGWHPDDGNFNEDSHGECGVPYARRFHMPEAMDSTANSPFWYSFRVGLTHHVILSSEHRCTSGAPMREWLEREFRDNVDREITPWLIVHLHRPVYCSESYEGDHAVTKLLRSCLENLFAAHNVDLIFSGHYHAYERTCP</sequence>
<gene>
    <name evidence="9" type="ORF">PHMEG_00022042</name>
</gene>
<evidence type="ECO:0000256" key="6">
    <source>
        <dbReference type="RuleBase" id="RU361203"/>
    </source>
</evidence>
<dbReference type="EMBL" id="NBNE01004247">
    <property type="protein sequence ID" value="OWZ05796.1"/>
    <property type="molecule type" value="Genomic_DNA"/>
</dbReference>
<comment type="subunit">
    <text evidence="2">Homodimer.</text>
</comment>
<feature type="domain" description="Purple acid phosphatase N-terminal" evidence="8">
    <location>
        <begin position="236"/>
        <end position="292"/>
    </location>
</feature>
<dbReference type="CDD" id="cd00839">
    <property type="entry name" value="MPP_PAPs"/>
    <property type="match status" value="1"/>
</dbReference>
<comment type="similarity">
    <text evidence="6">Belongs to the metallophosphoesterase superfamily. Purple acid phosphatase family.</text>
</comment>
<dbReference type="Pfam" id="PF16656">
    <property type="entry name" value="Pur_ac_phosph_N"/>
    <property type="match status" value="1"/>
</dbReference>
<dbReference type="AlphaFoldDB" id="A0A225VJS3"/>
<dbReference type="InterPro" id="IPR008963">
    <property type="entry name" value="Purple_acid_Pase-like_N"/>
</dbReference>
<dbReference type="EC" id="3.1.3.2" evidence="6"/>
<evidence type="ECO:0000259" key="8">
    <source>
        <dbReference type="Pfam" id="PF16656"/>
    </source>
</evidence>
<keyword evidence="6" id="KW-0378">Hydrolase</keyword>
<evidence type="ECO:0000256" key="1">
    <source>
        <dbReference type="ARBA" id="ARBA00004613"/>
    </source>
</evidence>
<dbReference type="Proteomes" id="UP000198211">
    <property type="component" value="Unassembled WGS sequence"/>
</dbReference>
<dbReference type="OrthoDB" id="45007at2759"/>
<accession>A0A225VJS3</accession>
<dbReference type="GO" id="GO:0005576">
    <property type="term" value="C:extracellular region"/>
    <property type="evidence" value="ECO:0007669"/>
    <property type="project" value="UniProtKB-SubCell"/>
</dbReference>
<dbReference type="InterPro" id="IPR015914">
    <property type="entry name" value="PAPs_N"/>
</dbReference>
<reference evidence="10" key="1">
    <citation type="submission" date="2017-03" db="EMBL/GenBank/DDBJ databases">
        <title>Phytopthora megakarya and P. palmivora, two closely related causual agents of cacao black pod achieved similar genome size and gene model numbers by different mechanisms.</title>
        <authorList>
            <person name="Ali S."/>
            <person name="Shao J."/>
            <person name="Larry D.J."/>
            <person name="Kronmiller B."/>
            <person name="Shen D."/>
            <person name="Strem M.D."/>
            <person name="Melnick R.L."/>
            <person name="Guiltinan M.J."/>
            <person name="Tyler B.M."/>
            <person name="Meinhardt L.W."/>
            <person name="Bailey B.A."/>
        </authorList>
    </citation>
    <scope>NUCLEOTIDE SEQUENCE [LARGE SCALE GENOMIC DNA]</scope>
    <source>
        <strain evidence="10">zdho120</strain>
    </source>
</reference>
<dbReference type="InterPro" id="IPR029052">
    <property type="entry name" value="Metallo-depent_PP-like"/>
</dbReference>
<evidence type="ECO:0000313" key="10">
    <source>
        <dbReference type="Proteomes" id="UP000198211"/>
    </source>
</evidence>
<evidence type="ECO:0000313" key="9">
    <source>
        <dbReference type="EMBL" id="OWZ05796.1"/>
    </source>
</evidence>
<dbReference type="InterPro" id="IPR041792">
    <property type="entry name" value="MPP_PAP"/>
</dbReference>
<dbReference type="SUPFAM" id="SSF56300">
    <property type="entry name" value="Metallo-dependent phosphatases"/>
    <property type="match status" value="1"/>
</dbReference>
<dbReference type="Gene3D" id="3.60.21.10">
    <property type="match status" value="1"/>
</dbReference>
<dbReference type="InterPro" id="IPR004843">
    <property type="entry name" value="Calcineurin-like_PHP"/>
</dbReference>
<dbReference type="SUPFAM" id="SSF49363">
    <property type="entry name" value="Purple acid phosphatase, N-terminal domain"/>
    <property type="match status" value="1"/>
</dbReference>
<comment type="catalytic activity">
    <reaction evidence="6">
        <text>a phosphate monoester + H2O = an alcohol + phosphate</text>
        <dbReference type="Rhea" id="RHEA:15017"/>
        <dbReference type="ChEBI" id="CHEBI:15377"/>
        <dbReference type="ChEBI" id="CHEBI:30879"/>
        <dbReference type="ChEBI" id="CHEBI:43474"/>
        <dbReference type="ChEBI" id="CHEBI:67140"/>
        <dbReference type="EC" id="3.1.3.2"/>
    </reaction>
</comment>
<evidence type="ECO:0000256" key="2">
    <source>
        <dbReference type="ARBA" id="ARBA00011738"/>
    </source>
</evidence>
<keyword evidence="4 6" id="KW-0732">Signal</keyword>
<evidence type="ECO:0000256" key="3">
    <source>
        <dbReference type="ARBA" id="ARBA00022525"/>
    </source>
</evidence>
<feature type="domain" description="Calcineurin-like phosphoesterase" evidence="7">
    <location>
        <begin position="371"/>
        <end position="576"/>
    </location>
</feature>
<feature type="chain" id="PRO_5011809258" description="Purple acid phosphatase" evidence="6">
    <location>
        <begin position="21"/>
        <end position="581"/>
    </location>
</feature>
<comment type="caution">
    <text evidence="9">The sequence shown here is derived from an EMBL/GenBank/DDBJ whole genome shotgun (WGS) entry which is preliminary data.</text>
</comment>
<dbReference type="GO" id="GO:0046872">
    <property type="term" value="F:metal ion binding"/>
    <property type="evidence" value="ECO:0007669"/>
    <property type="project" value="InterPro"/>
</dbReference>
<dbReference type="STRING" id="4795.A0A225VJS3"/>
<dbReference type="PANTHER" id="PTHR45778:SF7">
    <property type="entry name" value="PURPLE ACID PHOSPHATASE"/>
    <property type="match status" value="1"/>
</dbReference>
<dbReference type="GO" id="GO:0003993">
    <property type="term" value="F:acid phosphatase activity"/>
    <property type="evidence" value="ECO:0007669"/>
    <property type="project" value="UniProtKB-EC"/>
</dbReference>
<evidence type="ECO:0000259" key="7">
    <source>
        <dbReference type="Pfam" id="PF00149"/>
    </source>
</evidence>
<dbReference type="Gene3D" id="2.60.40.380">
    <property type="entry name" value="Purple acid phosphatase-like, N-terminal"/>
    <property type="match status" value="1"/>
</dbReference>
<keyword evidence="5" id="KW-0325">Glycoprotein</keyword>
<dbReference type="PANTHER" id="PTHR45778">
    <property type="entry name" value="PURPLE ACID PHOSPHATASE-RELATED"/>
    <property type="match status" value="1"/>
</dbReference>
<comment type="subcellular location">
    <subcellularLocation>
        <location evidence="1">Secreted</location>
    </subcellularLocation>
</comment>
<evidence type="ECO:0000256" key="4">
    <source>
        <dbReference type="ARBA" id="ARBA00022729"/>
    </source>
</evidence>
<dbReference type="Pfam" id="PF00149">
    <property type="entry name" value="Metallophos"/>
    <property type="match status" value="1"/>
</dbReference>
<name>A0A225VJS3_9STRA</name>
<evidence type="ECO:0000256" key="5">
    <source>
        <dbReference type="ARBA" id="ARBA00023180"/>
    </source>
</evidence>
<feature type="signal peptide" evidence="6">
    <location>
        <begin position="1"/>
        <end position="20"/>
    </location>
</feature>